<feature type="signal peptide" evidence="1">
    <location>
        <begin position="1"/>
        <end position="18"/>
    </location>
</feature>
<evidence type="ECO:0000313" key="3">
    <source>
        <dbReference type="Proteomes" id="UP000688137"/>
    </source>
</evidence>
<dbReference type="EMBL" id="CAJJDM010000151">
    <property type="protein sequence ID" value="CAD8111345.1"/>
    <property type="molecule type" value="Genomic_DNA"/>
</dbReference>
<evidence type="ECO:0000256" key="1">
    <source>
        <dbReference type="SAM" id="SignalP"/>
    </source>
</evidence>
<organism evidence="2 3">
    <name type="scientific">Paramecium primaurelia</name>
    <dbReference type="NCBI Taxonomy" id="5886"/>
    <lineage>
        <taxon>Eukaryota</taxon>
        <taxon>Sar</taxon>
        <taxon>Alveolata</taxon>
        <taxon>Ciliophora</taxon>
        <taxon>Intramacronucleata</taxon>
        <taxon>Oligohymenophorea</taxon>
        <taxon>Peniculida</taxon>
        <taxon>Parameciidae</taxon>
        <taxon>Paramecium</taxon>
    </lineage>
</organism>
<evidence type="ECO:0008006" key="4">
    <source>
        <dbReference type="Google" id="ProtNLM"/>
    </source>
</evidence>
<reference evidence="2" key="1">
    <citation type="submission" date="2021-01" db="EMBL/GenBank/DDBJ databases">
        <authorList>
            <consortium name="Genoscope - CEA"/>
            <person name="William W."/>
        </authorList>
    </citation>
    <scope>NUCLEOTIDE SEQUENCE</scope>
</reference>
<evidence type="ECO:0000313" key="2">
    <source>
        <dbReference type="EMBL" id="CAD8111345.1"/>
    </source>
</evidence>
<keyword evidence="1" id="KW-0732">Signal</keyword>
<dbReference type="AlphaFoldDB" id="A0A8S1Q879"/>
<proteinExistence type="predicted"/>
<keyword evidence="3" id="KW-1185">Reference proteome</keyword>
<comment type="caution">
    <text evidence="2">The sequence shown here is derived from an EMBL/GenBank/DDBJ whole genome shotgun (WGS) entry which is preliminary data.</text>
</comment>
<dbReference type="Proteomes" id="UP000688137">
    <property type="component" value="Unassembled WGS sequence"/>
</dbReference>
<feature type="chain" id="PRO_5035728923" description="Transmembrane protein" evidence="1">
    <location>
        <begin position="19"/>
        <end position="112"/>
    </location>
</feature>
<accession>A0A8S1Q879</accession>
<protein>
    <recommendedName>
        <fullName evidence="4">Transmembrane protein</fullName>
    </recommendedName>
</protein>
<sequence>MKLIQIAILLSFLSILLSKRIHLNQEIQQCIREKCPEQLKLCYDDNACQLQLNKCRPKVDKPPKQGTKIKPFSNVLSCLKKNENSYNLIDCAYSNCEKTPQSQLYQYLLGNI</sequence>
<gene>
    <name evidence="2" type="ORF">PPRIM_AZ9-3.1.T1470068</name>
</gene>
<name>A0A8S1Q879_PARPR</name>